<dbReference type="Proteomes" id="UP000189761">
    <property type="component" value="Unassembled WGS sequence"/>
</dbReference>
<feature type="transmembrane region" description="Helical" evidence="1">
    <location>
        <begin position="283"/>
        <end position="301"/>
    </location>
</feature>
<feature type="domain" description="DUF418" evidence="2">
    <location>
        <begin position="236"/>
        <end position="389"/>
    </location>
</feature>
<organism evidence="3 4">
    <name type="scientific">Heyndrickxia oleronia</name>
    <dbReference type="NCBI Taxonomy" id="38875"/>
    <lineage>
        <taxon>Bacteria</taxon>
        <taxon>Bacillati</taxon>
        <taxon>Bacillota</taxon>
        <taxon>Bacilli</taxon>
        <taxon>Bacillales</taxon>
        <taxon>Bacillaceae</taxon>
        <taxon>Heyndrickxia</taxon>
    </lineage>
</organism>
<feature type="transmembrane region" description="Helical" evidence="1">
    <location>
        <begin position="321"/>
        <end position="340"/>
    </location>
</feature>
<keyword evidence="1" id="KW-1133">Transmembrane helix</keyword>
<reference evidence="3 4" key="1">
    <citation type="submission" date="2017-01" db="EMBL/GenBank/DDBJ databases">
        <title>Draft genome sequence of Bacillus oleronius.</title>
        <authorList>
            <person name="Allam M."/>
        </authorList>
    </citation>
    <scope>NUCLEOTIDE SEQUENCE [LARGE SCALE GENOMIC DNA]</scope>
    <source>
        <strain evidence="3 4">DSM 9356</strain>
    </source>
</reference>
<evidence type="ECO:0000259" key="2">
    <source>
        <dbReference type="Pfam" id="PF04235"/>
    </source>
</evidence>
<evidence type="ECO:0000313" key="4">
    <source>
        <dbReference type="Proteomes" id="UP000189761"/>
    </source>
</evidence>
<feature type="transmembrane region" description="Helical" evidence="1">
    <location>
        <begin position="218"/>
        <end position="238"/>
    </location>
</feature>
<dbReference type="Pfam" id="PF04235">
    <property type="entry name" value="DUF418"/>
    <property type="match status" value="1"/>
</dbReference>
<feature type="transmembrane region" description="Helical" evidence="1">
    <location>
        <begin position="21"/>
        <end position="40"/>
    </location>
</feature>
<keyword evidence="1" id="KW-0812">Transmembrane</keyword>
<dbReference type="PANTHER" id="PTHR30590:SF2">
    <property type="entry name" value="INNER MEMBRANE PROTEIN"/>
    <property type="match status" value="1"/>
</dbReference>
<evidence type="ECO:0000256" key="1">
    <source>
        <dbReference type="SAM" id="Phobius"/>
    </source>
</evidence>
<evidence type="ECO:0000313" key="3">
    <source>
        <dbReference type="EMBL" id="OOP69034.1"/>
    </source>
</evidence>
<gene>
    <name evidence="3" type="ORF">BWZ43_07235</name>
</gene>
<proteinExistence type="predicted"/>
<keyword evidence="4" id="KW-1185">Reference proteome</keyword>
<feature type="transmembrane region" description="Helical" evidence="1">
    <location>
        <begin position="106"/>
        <end position="121"/>
    </location>
</feature>
<dbReference type="InterPro" id="IPR007349">
    <property type="entry name" value="DUF418"/>
</dbReference>
<feature type="transmembrane region" description="Helical" evidence="1">
    <location>
        <begin position="127"/>
        <end position="144"/>
    </location>
</feature>
<comment type="caution">
    <text evidence="3">The sequence shown here is derived from an EMBL/GenBank/DDBJ whole genome shotgun (WGS) entry which is preliminary data.</text>
</comment>
<feature type="transmembrane region" description="Helical" evidence="1">
    <location>
        <begin position="250"/>
        <end position="271"/>
    </location>
</feature>
<accession>A0A8E2LGC8</accession>
<feature type="transmembrane region" description="Helical" evidence="1">
    <location>
        <begin position="151"/>
        <end position="171"/>
    </location>
</feature>
<feature type="transmembrane region" description="Helical" evidence="1">
    <location>
        <begin position="60"/>
        <end position="85"/>
    </location>
</feature>
<dbReference type="EMBL" id="MTLA01000069">
    <property type="protein sequence ID" value="OOP69034.1"/>
    <property type="molecule type" value="Genomic_DNA"/>
</dbReference>
<dbReference type="AlphaFoldDB" id="A0A8E2LGC8"/>
<name>A0A8E2LGC8_9BACI</name>
<feature type="transmembrane region" description="Helical" evidence="1">
    <location>
        <begin position="352"/>
        <end position="371"/>
    </location>
</feature>
<dbReference type="InterPro" id="IPR052529">
    <property type="entry name" value="Bact_Transport_Assoc"/>
</dbReference>
<keyword evidence="1" id="KW-0472">Membrane</keyword>
<dbReference type="PANTHER" id="PTHR30590">
    <property type="entry name" value="INNER MEMBRANE PROTEIN"/>
    <property type="match status" value="1"/>
</dbReference>
<sequence length="394" mass="44661">MFRGTDSQVQPIQSNERISSLDVLRGFSLLGIFFVNMISFESPILYYDPQGWWQGTDKSLFSWIEVLVQSSFYPIFAMLFGYGLVILRERCEQKGISFNKLGVRRLLLLVVIGAIHAFFIWSGDILLNYAIFGLILMLILNWSGKTLIYSGLALFLIPNLLFSLLLMLLAMTSPHDISTYADMAGITDSVKNYGSGTYIEITAQRFHDWYMVNGPENIIFILFSIIPLMMIGAGAAKLKWLQTKIDKKKWLVLLILSAIIGLFLKLLPVVIDSNLAYKFIQQSLGGTILSLAYISLIILLLTNKYFSKLFKPFATAGRMSLTIYLTQSIVGTLIFYHYGLGLYTKLTLGTSMLLAILIYIIQVVLAELWFIKFKYGPVEKVWRLLTYGKAIKSK</sequence>
<protein>
    <recommendedName>
        <fullName evidence="2">DUF418 domain-containing protein</fullName>
    </recommendedName>
</protein>